<protein>
    <submittedName>
        <fullName evidence="2">Uncharacterized protein</fullName>
    </submittedName>
</protein>
<gene>
    <name evidence="2" type="ORF">SO802_002299</name>
</gene>
<reference evidence="2 3" key="1">
    <citation type="submission" date="2024-01" db="EMBL/GenBank/DDBJ databases">
        <title>A telomere-to-telomere, gap-free genome of sweet tea (Lithocarpus litseifolius).</title>
        <authorList>
            <person name="Zhou J."/>
        </authorList>
    </citation>
    <scope>NUCLEOTIDE SEQUENCE [LARGE SCALE GENOMIC DNA]</scope>
    <source>
        <strain evidence="2">Zhou-2022a</strain>
        <tissue evidence="2">Leaf</tissue>
    </source>
</reference>
<organism evidence="2 3">
    <name type="scientific">Lithocarpus litseifolius</name>
    <dbReference type="NCBI Taxonomy" id="425828"/>
    <lineage>
        <taxon>Eukaryota</taxon>
        <taxon>Viridiplantae</taxon>
        <taxon>Streptophyta</taxon>
        <taxon>Embryophyta</taxon>
        <taxon>Tracheophyta</taxon>
        <taxon>Spermatophyta</taxon>
        <taxon>Magnoliopsida</taxon>
        <taxon>eudicotyledons</taxon>
        <taxon>Gunneridae</taxon>
        <taxon>Pentapetalae</taxon>
        <taxon>rosids</taxon>
        <taxon>fabids</taxon>
        <taxon>Fagales</taxon>
        <taxon>Fagaceae</taxon>
        <taxon>Lithocarpus</taxon>
    </lineage>
</organism>
<evidence type="ECO:0000256" key="1">
    <source>
        <dbReference type="SAM" id="Phobius"/>
    </source>
</evidence>
<keyword evidence="1" id="KW-0472">Membrane</keyword>
<comment type="caution">
    <text evidence="2">The sequence shown here is derived from an EMBL/GenBank/DDBJ whole genome shotgun (WGS) entry which is preliminary data.</text>
</comment>
<sequence>MEMERDEGWCLRMPGLDGNEIRFVNIVRFLHHGYYPFASSSRERQRRRKVGSNRGLQRSANGIQRLPNLHNNCVYGSLFCYVGPAQAKSGKLLQGFRLAFVAICLIVVLLCRSFFGFLGRIGQTKSLRLWEEEGGGHGGVVDAACIVFYFLFASTVADDD</sequence>
<accession>A0AAW2E0V2</accession>
<name>A0AAW2E0V2_9ROSI</name>
<evidence type="ECO:0000313" key="2">
    <source>
        <dbReference type="EMBL" id="KAL0015230.1"/>
    </source>
</evidence>
<feature type="transmembrane region" description="Helical" evidence="1">
    <location>
        <begin position="138"/>
        <end position="157"/>
    </location>
</feature>
<keyword evidence="3" id="KW-1185">Reference proteome</keyword>
<keyword evidence="1" id="KW-1133">Transmembrane helix</keyword>
<evidence type="ECO:0000313" key="3">
    <source>
        <dbReference type="Proteomes" id="UP001459277"/>
    </source>
</evidence>
<feature type="transmembrane region" description="Helical" evidence="1">
    <location>
        <begin position="98"/>
        <end position="118"/>
    </location>
</feature>
<dbReference type="EMBL" id="JAZDWU010000001">
    <property type="protein sequence ID" value="KAL0015230.1"/>
    <property type="molecule type" value="Genomic_DNA"/>
</dbReference>
<keyword evidence="1" id="KW-0812">Transmembrane</keyword>
<dbReference type="Proteomes" id="UP001459277">
    <property type="component" value="Unassembled WGS sequence"/>
</dbReference>
<proteinExistence type="predicted"/>
<dbReference type="AlphaFoldDB" id="A0AAW2E0V2"/>